<dbReference type="PANTHER" id="PTHR33529:SF2">
    <property type="entry name" value="LIPOPOLYSACCHARIDE EXPORT SYSTEM PERMEASE PROTEIN LPTG"/>
    <property type="match status" value="1"/>
</dbReference>
<keyword evidence="8" id="KW-1185">Reference proteome</keyword>
<comment type="caution">
    <text evidence="7">The sequence shown here is derived from an EMBL/GenBank/DDBJ whole genome shotgun (WGS) entry which is preliminary data.</text>
</comment>
<evidence type="ECO:0000313" key="7">
    <source>
        <dbReference type="EMBL" id="MBA2227229.1"/>
    </source>
</evidence>
<feature type="transmembrane region" description="Helical" evidence="6">
    <location>
        <begin position="285"/>
        <end position="304"/>
    </location>
</feature>
<gene>
    <name evidence="7" type="ORF">H0921_13790</name>
</gene>
<evidence type="ECO:0000256" key="3">
    <source>
        <dbReference type="ARBA" id="ARBA00022692"/>
    </source>
</evidence>
<sequence>MVTTLDRMFFWSFVRSYIFVGVSFISLFIVIDLFTHLDAYVNRPGGWWAIAQHIAHYYLVRLPQMFDFMAEAITLMAATFTVAWMLRNNELLPQLSAGIPTRRVIRPVLVGALLTLLLPPLNQEFVIPELADQLMTSRDDPEGAKAQVLLGTFDSSGIHLEGQAGYRKDKRIEWLYVTFPEHSPGGMVHLVAAEAFYIPPGDGPLTGGWLLINATPDTFPGPLPMHLTVLGPGRYFLKVETANFDAVNRGNTWYIHAATSRLYELLTNSEGRRQEKMAVLFHTRLTRPLVGALLVLLGVSVILWNPQRHVVLSAGLCVVIGAGFYVCVVGCKALGDAEYITPPLAAWLPVLLYGPIAIVAYDAMHT</sequence>
<dbReference type="AlphaFoldDB" id="A0A7V9ACN5"/>
<keyword evidence="3 6" id="KW-0812">Transmembrane</keyword>
<dbReference type="GO" id="GO:0015920">
    <property type="term" value="P:lipopolysaccharide transport"/>
    <property type="evidence" value="ECO:0007669"/>
    <property type="project" value="TreeGrafter"/>
</dbReference>
<proteinExistence type="predicted"/>
<evidence type="ECO:0000256" key="1">
    <source>
        <dbReference type="ARBA" id="ARBA00004651"/>
    </source>
</evidence>
<dbReference type="EMBL" id="JACEFB010000012">
    <property type="protein sequence ID" value="MBA2227229.1"/>
    <property type="molecule type" value="Genomic_DNA"/>
</dbReference>
<keyword evidence="2" id="KW-1003">Cell membrane</keyword>
<reference evidence="7 8" key="1">
    <citation type="submission" date="2020-07" db="EMBL/GenBank/DDBJ databases">
        <title>Thermogemmata thermophila gen. nov., sp. nov., a novel moderate thermophilic planctomycete from a Kamchatka hot spring.</title>
        <authorList>
            <person name="Elcheninov A.G."/>
            <person name="Podosokorskaya O.A."/>
            <person name="Kovaleva O.L."/>
            <person name="Novikov A."/>
            <person name="Bonch-Osmolovskaya E.A."/>
            <person name="Toshchakov S.V."/>
            <person name="Kublanov I.V."/>
        </authorList>
    </citation>
    <scope>NUCLEOTIDE SEQUENCE [LARGE SCALE GENOMIC DNA]</scope>
    <source>
        <strain evidence="7 8">2918</strain>
    </source>
</reference>
<evidence type="ECO:0000256" key="6">
    <source>
        <dbReference type="SAM" id="Phobius"/>
    </source>
</evidence>
<dbReference type="Pfam" id="PF03739">
    <property type="entry name" value="LptF_LptG"/>
    <property type="match status" value="1"/>
</dbReference>
<feature type="transmembrane region" description="Helical" evidence="6">
    <location>
        <begin position="68"/>
        <end position="86"/>
    </location>
</feature>
<feature type="transmembrane region" description="Helical" evidence="6">
    <location>
        <begin position="310"/>
        <end position="331"/>
    </location>
</feature>
<dbReference type="PANTHER" id="PTHR33529">
    <property type="entry name" value="SLR0882 PROTEIN-RELATED"/>
    <property type="match status" value="1"/>
</dbReference>
<name>A0A7V9ACN5_9BACT</name>
<dbReference type="Proteomes" id="UP000542342">
    <property type="component" value="Unassembled WGS sequence"/>
</dbReference>
<evidence type="ECO:0000313" key="8">
    <source>
        <dbReference type="Proteomes" id="UP000542342"/>
    </source>
</evidence>
<protein>
    <submittedName>
        <fullName evidence="7">LptF/LptG family permease</fullName>
    </submittedName>
</protein>
<evidence type="ECO:0000256" key="4">
    <source>
        <dbReference type="ARBA" id="ARBA00022989"/>
    </source>
</evidence>
<feature type="transmembrane region" description="Helical" evidence="6">
    <location>
        <begin position="343"/>
        <end position="361"/>
    </location>
</feature>
<evidence type="ECO:0000256" key="5">
    <source>
        <dbReference type="ARBA" id="ARBA00023136"/>
    </source>
</evidence>
<comment type="subcellular location">
    <subcellularLocation>
        <location evidence="1">Cell membrane</location>
        <topology evidence="1">Multi-pass membrane protein</topology>
    </subcellularLocation>
</comment>
<dbReference type="GO" id="GO:0043190">
    <property type="term" value="C:ATP-binding cassette (ABC) transporter complex"/>
    <property type="evidence" value="ECO:0007669"/>
    <property type="project" value="TreeGrafter"/>
</dbReference>
<dbReference type="RefSeq" id="WP_194539097.1">
    <property type="nucleotide sequence ID" value="NZ_JACEFB010000012.1"/>
</dbReference>
<dbReference type="InterPro" id="IPR005495">
    <property type="entry name" value="LptG/LptF_permease"/>
</dbReference>
<keyword evidence="4 6" id="KW-1133">Transmembrane helix</keyword>
<evidence type="ECO:0000256" key="2">
    <source>
        <dbReference type="ARBA" id="ARBA00022475"/>
    </source>
</evidence>
<keyword evidence="5 6" id="KW-0472">Membrane</keyword>
<accession>A0A7V9ACN5</accession>
<feature type="transmembrane region" description="Helical" evidence="6">
    <location>
        <begin position="12"/>
        <end position="34"/>
    </location>
</feature>
<organism evidence="7 8">
    <name type="scientific">Thermogemmata fonticola</name>
    <dbReference type="NCBI Taxonomy" id="2755323"/>
    <lineage>
        <taxon>Bacteria</taxon>
        <taxon>Pseudomonadati</taxon>
        <taxon>Planctomycetota</taxon>
        <taxon>Planctomycetia</taxon>
        <taxon>Gemmatales</taxon>
        <taxon>Gemmataceae</taxon>
        <taxon>Thermogemmata</taxon>
    </lineage>
</organism>